<evidence type="ECO:0000256" key="6">
    <source>
        <dbReference type="ARBA" id="ARBA00023002"/>
    </source>
</evidence>
<dbReference type="InterPro" id="IPR036250">
    <property type="entry name" value="AcylCo_DH-like_C"/>
</dbReference>
<evidence type="ECO:0000256" key="9">
    <source>
        <dbReference type="ARBA" id="ARBA00039033"/>
    </source>
</evidence>
<evidence type="ECO:0000256" key="7">
    <source>
        <dbReference type="ARBA" id="ARBA00037899"/>
    </source>
</evidence>
<evidence type="ECO:0000259" key="13">
    <source>
        <dbReference type="Pfam" id="PF02770"/>
    </source>
</evidence>
<evidence type="ECO:0000256" key="3">
    <source>
        <dbReference type="ARBA" id="ARBA00022630"/>
    </source>
</evidence>
<evidence type="ECO:0000256" key="8">
    <source>
        <dbReference type="ARBA" id="ARBA00037927"/>
    </source>
</evidence>
<evidence type="ECO:0000256" key="5">
    <source>
        <dbReference type="ARBA" id="ARBA00022946"/>
    </source>
</evidence>
<comment type="cofactor">
    <cofactor evidence="1 11">
        <name>FAD</name>
        <dbReference type="ChEBI" id="CHEBI:57692"/>
    </cofactor>
</comment>
<dbReference type="PANTHER" id="PTHR42807:SF1">
    <property type="entry name" value="GLUTARYL-COA DEHYDROGENASE, MITOCHONDRIAL"/>
    <property type="match status" value="1"/>
</dbReference>
<dbReference type="InterPro" id="IPR046373">
    <property type="entry name" value="Acyl-CoA_Oxase/DH_mid-dom_sf"/>
</dbReference>
<keyword evidence="4 11" id="KW-0274">FAD</keyword>
<dbReference type="EC" id="1.3.8.6" evidence="9"/>
<evidence type="ECO:0000256" key="1">
    <source>
        <dbReference type="ARBA" id="ARBA00001974"/>
    </source>
</evidence>
<dbReference type="Pfam" id="PF02770">
    <property type="entry name" value="Acyl-CoA_dh_M"/>
    <property type="match status" value="1"/>
</dbReference>
<dbReference type="InterPro" id="IPR006089">
    <property type="entry name" value="Acyl-CoA_DH_CS"/>
</dbReference>
<evidence type="ECO:0000256" key="11">
    <source>
        <dbReference type="RuleBase" id="RU362125"/>
    </source>
</evidence>
<comment type="pathway">
    <text evidence="8">Amino-acid metabolism; tryptophan metabolism.</text>
</comment>
<feature type="domain" description="Acyl-CoA dehydrogenase/oxidase N-terminal" evidence="14">
    <location>
        <begin position="13"/>
        <end position="124"/>
    </location>
</feature>
<protein>
    <recommendedName>
        <fullName evidence="9">glutaryl-CoA dehydrogenase (ETF)</fullName>
        <ecNumber evidence="9">1.3.8.6</ecNumber>
    </recommendedName>
</protein>
<dbReference type="Gene3D" id="1.20.140.10">
    <property type="entry name" value="Butyryl-CoA Dehydrogenase, subunit A, domain 3"/>
    <property type="match status" value="1"/>
</dbReference>
<keyword evidence="16" id="KW-1185">Reference proteome</keyword>
<evidence type="ECO:0000259" key="14">
    <source>
        <dbReference type="Pfam" id="PF02771"/>
    </source>
</evidence>
<dbReference type="PATRIC" id="fig|29422.6.peg.3027"/>
<evidence type="ECO:0000256" key="4">
    <source>
        <dbReference type="ARBA" id="ARBA00022827"/>
    </source>
</evidence>
<dbReference type="InterPro" id="IPR009075">
    <property type="entry name" value="AcylCo_DH/oxidase_C"/>
</dbReference>
<evidence type="ECO:0000256" key="10">
    <source>
        <dbReference type="ARBA" id="ARBA00049493"/>
    </source>
</evidence>
<keyword evidence="6 11" id="KW-0560">Oxidoreductase</keyword>
<dbReference type="InterPro" id="IPR013786">
    <property type="entry name" value="AcylCoA_DH/ox_N"/>
</dbReference>
<dbReference type="Gene3D" id="1.10.540.10">
    <property type="entry name" value="Acyl-CoA dehydrogenase/oxidase, N-terminal domain"/>
    <property type="match status" value="1"/>
</dbReference>
<dbReference type="RefSeq" id="WP_058442828.1">
    <property type="nucleotide sequence ID" value="NZ_CAAAHU010000012.1"/>
</dbReference>
<dbReference type="PIRSF" id="PIRSF016578">
    <property type="entry name" value="HsaA"/>
    <property type="match status" value="1"/>
</dbReference>
<dbReference type="AlphaFoldDB" id="A0A0W0S0I0"/>
<comment type="caution">
    <text evidence="15">The sequence shown here is derived from an EMBL/GenBank/DDBJ whole genome shotgun (WGS) entry which is preliminary data.</text>
</comment>
<dbReference type="Gene3D" id="2.40.110.10">
    <property type="entry name" value="Butyryl-CoA Dehydrogenase, subunit A, domain 2"/>
    <property type="match status" value="1"/>
</dbReference>
<evidence type="ECO:0000256" key="2">
    <source>
        <dbReference type="ARBA" id="ARBA00009347"/>
    </source>
</evidence>
<gene>
    <name evidence="15" type="ORF">Lbru_2853</name>
</gene>
<dbReference type="SUPFAM" id="SSF56645">
    <property type="entry name" value="Acyl-CoA dehydrogenase NM domain-like"/>
    <property type="match status" value="1"/>
</dbReference>
<dbReference type="InterPro" id="IPR037069">
    <property type="entry name" value="AcylCoA_DH/ox_N_sf"/>
</dbReference>
<evidence type="ECO:0000313" key="16">
    <source>
        <dbReference type="Proteomes" id="UP000054742"/>
    </source>
</evidence>
<proteinExistence type="inferred from homology"/>
<dbReference type="GO" id="GO:0046949">
    <property type="term" value="P:fatty-acyl-CoA biosynthetic process"/>
    <property type="evidence" value="ECO:0007669"/>
    <property type="project" value="TreeGrafter"/>
</dbReference>
<reference evidence="15 16" key="1">
    <citation type="submission" date="2015-11" db="EMBL/GenBank/DDBJ databases">
        <title>Genomic analysis of 38 Legionella species identifies large and diverse effector repertoires.</title>
        <authorList>
            <person name="Burstein D."/>
            <person name="Amaro F."/>
            <person name="Zusman T."/>
            <person name="Lifshitz Z."/>
            <person name="Cohen O."/>
            <person name="Gilbert J.A."/>
            <person name="Pupko T."/>
            <person name="Shuman H.A."/>
            <person name="Segal G."/>
        </authorList>
    </citation>
    <scope>NUCLEOTIDE SEQUENCE [LARGE SCALE GENOMIC DNA]</scope>
    <source>
        <strain evidence="15 16">ATCC 43878</strain>
    </source>
</reference>
<evidence type="ECO:0000259" key="12">
    <source>
        <dbReference type="Pfam" id="PF00441"/>
    </source>
</evidence>
<keyword evidence="3 11" id="KW-0285">Flavoprotein</keyword>
<organism evidence="15 16">
    <name type="scientific">Legionella brunensis</name>
    <dbReference type="NCBI Taxonomy" id="29422"/>
    <lineage>
        <taxon>Bacteria</taxon>
        <taxon>Pseudomonadati</taxon>
        <taxon>Pseudomonadota</taxon>
        <taxon>Gammaproteobacteria</taxon>
        <taxon>Legionellales</taxon>
        <taxon>Legionellaceae</taxon>
        <taxon>Legionella</taxon>
    </lineage>
</organism>
<dbReference type="GO" id="GO:0000062">
    <property type="term" value="F:fatty-acyl-CoA binding"/>
    <property type="evidence" value="ECO:0007669"/>
    <property type="project" value="TreeGrafter"/>
</dbReference>
<dbReference type="FunFam" id="1.10.540.10:FF:000002">
    <property type="entry name" value="Acyl-CoA dehydrogenase FadE19"/>
    <property type="match status" value="1"/>
</dbReference>
<keyword evidence="5" id="KW-0809">Transit peptide</keyword>
<comment type="pathway">
    <text evidence="7">Amino-acid metabolism; lysine degradation.</text>
</comment>
<dbReference type="PROSITE" id="PS00072">
    <property type="entry name" value="ACYL_COA_DH_1"/>
    <property type="match status" value="1"/>
</dbReference>
<dbReference type="PANTHER" id="PTHR42807">
    <property type="entry name" value="GLUTARYL-COA DEHYDROGENASE, MITOCHONDRIAL"/>
    <property type="match status" value="1"/>
</dbReference>
<dbReference type="Proteomes" id="UP000054742">
    <property type="component" value="Unassembled WGS sequence"/>
</dbReference>
<dbReference type="GO" id="GO:0004361">
    <property type="term" value="F:glutaryl-CoA dehydrogenase activity"/>
    <property type="evidence" value="ECO:0007669"/>
    <property type="project" value="UniProtKB-EC"/>
</dbReference>
<dbReference type="GO" id="GO:0033539">
    <property type="term" value="P:fatty acid beta-oxidation using acyl-CoA dehydrogenase"/>
    <property type="evidence" value="ECO:0007669"/>
    <property type="project" value="TreeGrafter"/>
</dbReference>
<evidence type="ECO:0000313" key="15">
    <source>
        <dbReference type="EMBL" id="KTC76746.1"/>
    </source>
</evidence>
<dbReference type="InterPro" id="IPR009100">
    <property type="entry name" value="AcylCoA_DH/oxidase_NM_dom_sf"/>
</dbReference>
<comment type="similarity">
    <text evidence="2 11">Belongs to the acyl-CoA dehydrogenase family.</text>
</comment>
<feature type="domain" description="Acyl-CoA oxidase/dehydrogenase middle" evidence="13">
    <location>
        <begin position="128"/>
        <end position="218"/>
    </location>
</feature>
<dbReference type="STRING" id="29422.Lbru_2853"/>
<dbReference type="Pfam" id="PF00441">
    <property type="entry name" value="Acyl-CoA_dh_1"/>
    <property type="match status" value="1"/>
</dbReference>
<dbReference type="SUPFAM" id="SSF47203">
    <property type="entry name" value="Acyl-CoA dehydrogenase C-terminal domain-like"/>
    <property type="match status" value="1"/>
</dbReference>
<sequence length="385" mass="42527">MDDLLFLDEQLHDDERMIRDSVSRFVNQDVIPLMAEAFEHGAFPKELIKKSAELGLLGLTLPAEYGGAEASYVSYGLVCQELERGDSGLRSFVSVQSSLCMYPIFRYGNEEQRKRFLPAMAAGEVIGCFGLTEPDSGSDPASMRTHAKKVEGGWRLNGAKMWITNAPIADIAIVWAKTEAGIRGFIVEKEFEGFSTPEIKQKMSLRASITGEIVLEDVFVPDENLLPASDKGLGAALSCLSQARYGIAWGAMGAAMACFDITRDYLLERKQFDKPLASFQLIQKDLATMYTEIIKAQCLNLQIGRLKDQQRETPVMISLAKGNACREALKIARACRNLLGGNGISLEYHVIRHMLNLESVFTYEGTDNVHTLVLGRHITGINAFG</sequence>
<name>A0A0W0S0I0_9GAMM</name>
<dbReference type="InterPro" id="IPR052033">
    <property type="entry name" value="Glutaryl-CoA_DH_mitochondrial"/>
</dbReference>
<dbReference type="InterPro" id="IPR006091">
    <property type="entry name" value="Acyl-CoA_Oxase/DH_mid-dom"/>
</dbReference>
<dbReference type="Pfam" id="PF02771">
    <property type="entry name" value="Acyl-CoA_dh_N"/>
    <property type="match status" value="1"/>
</dbReference>
<feature type="domain" description="Acyl-CoA dehydrogenase/oxidase C-terminal" evidence="12">
    <location>
        <begin position="230"/>
        <end position="378"/>
    </location>
</feature>
<comment type="catalytic activity">
    <reaction evidence="10">
        <text>glutaryl-CoA + oxidized [electron-transfer flavoprotein] + 2 H(+) = (2E)-butenoyl-CoA + reduced [electron-transfer flavoprotein] + CO2</text>
        <dbReference type="Rhea" id="RHEA:13389"/>
        <dbReference type="Rhea" id="RHEA-COMP:10685"/>
        <dbReference type="Rhea" id="RHEA-COMP:10686"/>
        <dbReference type="ChEBI" id="CHEBI:15378"/>
        <dbReference type="ChEBI" id="CHEBI:16526"/>
        <dbReference type="ChEBI" id="CHEBI:57332"/>
        <dbReference type="ChEBI" id="CHEBI:57378"/>
        <dbReference type="ChEBI" id="CHEBI:57692"/>
        <dbReference type="ChEBI" id="CHEBI:58307"/>
        <dbReference type="EC" id="1.3.8.6"/>
    </reaction>
</comment>
<accession>A0A0W0S0I0</accession>
<dbReference type="OrthoDB" id="9770681at2"/>
<dbReference type="GO" id="GO:0050660">
    <property type="term" value="F:flavin adenine dinucleotide binding"/>
    <property type="evidence" value="ECO:0007669"/>
    <property type="project" value="InterPro"/>
</dbReference>
<dbReference type="EMBL" id="LNXV01000036">
    <property type="protein sequence ID" value="KTC76746.1"/>
    <property type="molecule type" value="Genomic_DNA"/>
</dbReference>